<dbReference type="SUPFAM" id="SSF52047">
    <property type="entry name" value="RNI-like"/>
    <property type="match status" value="1"/>
</dbReference>
<proteinExistence type="predicted"/>
<dbReference type="InterPro" id="IPR027038">
    <property type="entry name" value="RanGap"/>
</dbReference>
<keyword evidence="3" id="KW-0677">Repeat</keyword>
<dbReference type="PANTHER" id="PTHR24113">
    <property type="entry name" value="RAN GTPASE-ACTIVATING PROTEIN 1"/>
    <property type="match status" value="1"/>
</dbReference>
<dbReference type="Gene3D" id="3.80.10.10">
    <property type="entry name" value="Ribonuclease Inhibitor"/>
    <property type="match status" value="1"/>
</dbReference>
<name>A0ABD0RK57_CIRMR</name>
<evidence type="ECO:0000256" key="2">
    <source>
        <dbReference type="ARBA" id="ARBA00022614"/>
    </source>
</evidence>
<gene>
    <name evidence="4" type="ORF">M9458_007455</name>
</gene>
<accession>A0ABD0RK57</accession>
<dbReference type="AlphaFoldDB" id="A0ABD0RK57"/>
<dbReference type="Proteomes" id="UP001529510">
    <property type="component" value="Unassembled WGS sequence"/>
</dbReference>
<dbReference type="EMBL" id="JAMKFB020000003">
    <property type="protein sequence ID" value="KAL0198915.1"/>
    <property type="molecule type" value="Genomic_DNA"/>
</dbReference>
<dbReference type="InterPro" id="IPR032675">
    <property type="entry name" value="LRR_dom_sf"/>
</dbReference>
<organism evidence="4 5">
    <name type="scientific">Cirrhinus mrigala</name>
    <name type="common">Mrigala</name>
    <dbReference type="NCBI Taxonomy" id="683832"/>
    <lineage>
        <taxon>Eukaryota</taxon>
        <taxon>Metazoa</taxon>
        <taxon>Chordata</taxon>
        <taxon>Craniata</taxon>
        <taxon>Vertebrata</taxon>
        <taxon>Euteleostomi</taxon>
        <taxon>Actinopterygii</taxon>
        <taxon>Neopterygii</taxon>
        <taxon>Teleostei</taxon>
        <taxon>Ostariophysi</taxon>
        <taxon>Cypriniformes</taxon>
        <taxon>Cyprinidae</taxon>
        <taxon>Labeoninae</taxon>
        <taxon>Labeonini</taxon>
        <taxon>Cirrhinus</taxon>
    </lineage>
</organism>
<keyword evidence="1" id="KW-0343">GTPase activation</keyword>
<keyword evidence="2" id="KW-0433">Leucine-rich repeat</keyword>
<feature type="non-terminal residue" evidence="4">
    <location>
        <position position="53"/>
    </location>
</feature>
<comment type="caution">
    <text evidence="4">The sequence shown here is derived from an EMBL/GenBank/DDBJ whole genome shotgun (WGS) entry which is preliminary data.</text>
</comment>
<reference evidence="4 5" key="1">
    <citation type="submission" date="2024-05" db="EMBL/GenBank/DDBJ databases">
        <title>Genome sequencing and assembly of Indian major carp, Cirrhinus mrigala (Hamilton, 1822).</title>
        <authorList>
            <person name="Mohindra V."/>
            <person name="Chowdhury L.M."/>
            <person name="Lal K."/>
            <person name="Jena J.K."/>
        </authorList>
    </citation>
    <scope>NUCLEOTIDE SEQUENCE [LARGE SCALE GENOMIC DNA]</scope>
    <source>
        <strain evidence="4">CM1030</strain>
        <tissue evidence="4">Blood</tissue>
    </source>
</reference>
<keyword evidence="5" id="KW-1185">Reference proteome</keyword>
<evidence type="ECO:0000256" key="3">
    <source>
        <dbReference type="ARBA" id="ARBA00022737"/>
    </source>
</evidence>
<dbReference type="GO" id="GO:0005096">
    <property type="term" value="F:GTPase activator activity"/>
    <property type="evidence" value="ECO:0007669"/>
    <property type="project" value="UniProtKB-KW"/>
</dbReference>
<dbReference type="InterPro" id="IPR001611">
    <property type="entry name" value="Leu-rich_rpt"/>
</dbReference>
<sequence length="53" mass="5802">MIGSLEEVHMPQNGINYQGVTALATAMEQNPQLRVLNLNDNTFTKRGAIAMAQ</sequence>
<protein>
    <submittedName>
        <fullName evidence="4">Uncharacterized protein</fullName>
    </submittedName>
</protein>
<evidence type="ECO:0000313" key="4">
    <source>
        <dbReference type="EMBL" id="KAL0198915.1"/>
    </source>
</evidence>
<dbReference type="Pfam" id="PF13516">
    <property type="entry name" value="LRR_6"/>
    <property type="match status" value="2"/>
</dbReference>
<evidence type="ECO:0000256" key="1">
    <source>
        <dbReference type="ARBA" id="ARBA00022468"/>
    </source>
</evidence>
<evidence type="ECO:0000313" key="5">
    <source>
        <dbReference type="Proteomes" id="UP001529510"/>
    </source>
</evidence>
<dbReference type="PANTHER" id="PTHR24113:SF12">
    <property type="entry name" value="RAN GTPASE-ACTIVATING PROTEIN 1"/>
    <property type="match status" value="1"/>
</dbReference>